<evidence type="ECO:0000313" key="1">
    <source>
        <dbReference type="EMBL" id="QEG24422.1"/>
    </source>
</evidence>
<proteinExistence type="predicted"/>
<dbReference type="KEGG" id="mff:MFFC18_43410"/>
<dbReference type="STRING" id="980251.GCA_001642875_01230"/>
<reference evidence="1 2" key="1">
    <citation type="submission" date="2019-08" db="EMBL/GenBank/DDBJ databases">
        <title>Deep-cultivation of Planctomycetes and their phenomic and genomic characterization uncovers novel biology.</title>
        <authorList>
            <person name="Wiegand S."/>
            <person name="Jogler M."/>
            <person name="Boedeker C."/>
            <person name="Pinto D."/>
            <person name="Vollmers J."/>
            <person name="Rivas-Marin E."/>
            <person name="Kohn T."/>
            <person name="Peeters S.H."/>
            <person name="Heuer A."/>
            <person name="Rast P."/>
            <person name="Oberbeckmann S."/>
            <person name="Bunk B."/>
            <person name="Jeske O."/>
            <person name="Meyerdierks A."/>
            <person name="Storesund J.E."/>
            <person name="Kallscheuer N."/>
            <person name="Luecker S."/>
            <person name="Lage O.M."/>
            <person name="Pohl T."/>
            <person name="Merkel B.J."/>
            <person name="Hornburger P."/>
            <person name="Mueller R.-W."/>
            <person name="Bruemmer F."/>
            <person name="Labrenz M."/>
            <person name="Spormann A.M."/>
            <person name="Op den Camp H."/>
            <person name="Overmann J."/>
            <person name="Amann R."/>
            <person name="Jetten M.S.M."/>
            <person name="Mascher T."/>
            <person name="Medema M.H."/>
            <person name="Devos D.P."/>
            <person name="Kaster A.-K."/>
            <person name="Ovreas L."/>
            <person name="Rohde M."/>
            <person name="Galperin M.Y."/>
            <person name="Jogler C."/>
        </authorList>
    </citation>
    <scope>NUCLEOTIDE SEQUENCE [LARGE SCALE GENOMIC DNA]</scope>
    <source>
        <strain evidence="1 2">FC18</strain>
    </source>
</reference>
<name>A0A5B9PIC2_9BACT</name>
<keyword evidence="2" id="KW-1185">Reference proteome</keyword>
<dbReference type="AlphaFoldDB" id="A0A5B9PIC2"/>
<dbReference type="EMBL" id="CP042912">
    <property type="protein sequence ID" value="QEG24422.1"/>
    <property type="molecule type" value="Genomic_DNA"/>
</dbReference>
<organism evidence="1 2">
    <name type="scientific">Mariniblastus fucicola</name>
    <dbReference type="NCBI Taxonomy" id="980251"/>
    <lineage>
        <taxon>Bacteria</taxon>
        <taxon>Pseudomonadati</taxon>
        <taxon>Planctomycetota</taxon>
        <taxon>Planctomycetia</taxon>
        <taxon>Pirellulales</taxon>
        <taxon>Pirellulaceae</taxon>
        <taxon>Mariniblastus</taxon>
    </lineage>
</organism>
<gene>
    <name evidence="1" type="ORF">MFFC18_43410</name>
</gene>
<sequence>MTNPLLVEAAEELFVPVLIYNNHKGSDEKLLKHFEEPAWNNPVVRYLDAKEQDLIPRKELVLTTAETASRMADSLRKARNEIPAWLTALAVPTRAKSLEQATFSMY</sequence>
<evidence type="ECO:0000313" key="2">
    <source>
        <dbReference type="Proteomes" id="UP000322214"/>
    </source>
</evidence>
<accession>A0A5B9PIC2</accession>
<dbReference type="OrthoDB" id="1143360at2"/>
<protein>
    <submittedName>
        <fullName evidence="1">Uncharacterized protein</fullName>
    </submittedName>
</protein>
<dbReference type="Proteomes" id="UP000322214">
    <property type="component" value="Chromosome"/>
</dbReference>